<dbReference type="InterPro" id="IPR005149">
    <property type="entry name" value="Tscrpt_reg_PadR_N"/>
</dbReference>
<name>Q8FR33_COREF</name>
<dbReference type="PANTHER" id="PTHR43252">
    <property type="entry name" value="TRANSCRIPTIONAL REGULATOR YQJI"/>
    <property type="match status" value="1"/>
</dbReference>
<organism evidence="3 4">
    <name type="scientific">Corynebacterium efficiens (strain DSM 44549 / YS-314 / AJ 12310 / JCM 11189 / NBRC 100395)</name>
    <dbReference type="NCBI Taxonomy" id="196164"/>
    <lineage>
        <taxon>Bacteria</taxon>
        <taxon>Bacillati</taxon>
        <taxon>Actinomycetota</taxon>
        <taxon>Actinomycetes</taxon>
        <taxon>Mycobacteriales</taxon>
        <taxon>Corynebacteriaceae</taxon>
        <taxon>Corynebacterium</taxon>
    </lineage>
</organism>
<evidence type="ECO:0000259" key="2">
    <source>
        <dbReference type="Pfam" id="PF10400"/>
    </source>
</evidence>
<feature type="domain" description="Transcription regulator PadR C-terminal" evidence="2">
    <location>
        <begin position="95"/>
        <end position="168"/>
    </location>
</feature>
<protein>
    <recommendedName>
        <fullName evidence="5">Transcription regulator PadR N-terminal domain-containing protein</fullName>
    </recommendedName>
</protein>
<dbReference type="Gene3D" id="1.10.10.10">
    <property type="entry name" value="Winged helix-like DNA-binding domain superfamily/Winged helix DNA-binding domain"/>
    <property type="match status" value="1"/>
</dbReference>
<accession>Q8FR33</accession>
<dbReference type="RefSeq" id="WP_006770103.1">
    <property type="nucleotide sequence ID" value="NC_004369.1"/>
</dbReference>
<dbReference type="HOGENOM" id="CLU_089258_0_0_11"/>
<reference evidence="3 4" key="1">
    <citation type="journal article" date="2003" name="Genome Res.">
        <title>Comparative complete genome sequence analysis of the amino acid replacements responsible for the thermostability of Corynebacterium efficiens.</title>
        <authorList>
            <person name="Nishio Y."/>
            <person name="Nakamura Y."/>
            <person name="Kawarabayasi Y."/>
            <person name="Usuda Y."/>
            <person name="Kimura E."/>
            <person name="Sugimoto S."/>
            <person name="Matsui K."/>
            <person name="Yamagishi A."/>
            <person name="Kikuchi H."/>
            <person name="Ikeo K."/>
            <person name="Gojobori T."/>
        </authorList>
    </citation>
    <scope>NUCLEOTIDE SEQUENCE [LARGE SCALE GENOMIC DNA]</scope>
    <source>
        <strain evidence="4">DSM 44549 / YS-314 / AJ 12310 / JCM 11189 / NBRC 100395</strain>
    </source>
</reference>
<feature type="domain" description="Transcription regulator PadR N-terminal" evidence="1">
    <location>
        <begin position="7"/>
        <end position="80"/>
    </location>
</feature>
<evidence type="ECO:0000259" key="1">
    <source>
        <dbReference type="Pfam" id="PF03551"/>
    </source>
</evidence>
<dbReference type="KEGG" id="cef:CE0933"/>
<dbReference type="AlphaFoldDB" id="Q8FR33"/>
<dbReference type="InterPro" id="IPR036390">
    <property type="entry name" value="WH_DNA-bd_sf"/>
</dbReference>
<accession>C8NN61</accession>
<dbReference type="STRING" id="196164.gene:10741339"/>
<dbReference type="Proteomes" id="UP000001409">
    <property type="component" value="Chromosome"/>
</dbReference>
<evidence type="ECO:0008006" key="5">
    <source>
        <dbReference type="Google" id="ProtNLM"/>
    </source>
</evidence>
<dbReference type="Pfam" id="PF03551">
    <property type="entry name" value="PadR"/>
    <property type="match status" value="1"/>
</dbReference>
<sequence length="181" mass="20442">MSIKHALLALLLDEPRSASQLQSRFAETTAGVWPLNIGQVSQTLGRLHRDGHIESAGTITGPTGHSAERYQLTDTGRALVDEWFTTPVVQPVAERDELVTKVTLAQTRPELDLIHLLDTQRASIMEELRALNRRTRTLPDTRTTDRLLVEKRIFELEAQARWLDRVETLHAPILESENGHE</sequence>
<dbReference type="SUPFAM" id="SSF46785">
    <property type="entry name" value="Winged helix' DNA-binding domain"/>
    <property type="match status" value="1"/>
</dbReference>
<dbReference type="EMBL" id="BA000035">
    <property type="protein sequence ID" value="BAC17743.1"/>
    <property type="molecule type" value="Genomic_DNA"/>
</dbReference>
<dbReference type="InterPro" id="IPR036388">
    <property type="entry name" value="WH-like_DNA-bd_sf"/>
</dbReference>
<dbReference type="InterPro" id="IPR018309">
    <property type="entry name" value="Tscrpt_reg_PadR_C"/>
</dbReference>
<dbReference type="OrthoDB" id="3186544at2"/>
<evidence type="ECO:0000313" key="4">
    <source>
        <dbReference type="Proteomes" id="UP000001409"/>
    </source>
</evidence>
<evidence type="ECO:0000313" key="3">
    <source>
        <dbReference type="EMBL" id="BAC17743.1"/>
    </source>
</evidence>
<keyword evidence="4" id="KW-1185">Reference proteome</keyword>
<proteinExistence type="predicted"/>
<dbReference type="eggNOG" id="COG1695">
    <property type="taxonomic scope" value="Bacteria"/>
</dbReference>
<dbReference type="Pfam" id="PF10400">
    <property type="entry name" value="Vir_act_alpha_C"/>
    <property type="match status" value="1"/>
</dbReference>
<dbReference type="PANTHER" id="PTHR43252:SF6">
    <property type="entry name" value="NEGATIVE TRANSCRIPTION REGULATOR PADR"/>
    <property type="match status" value="1"/>
</dbReference>